<proteinExistence type="predicted"/>
<dbReference type="InterPro" id="IPR008949">
    <property type="entry name" value="Isoprenoid_synthase_dom_sf"/>
</dbReference>
<dbReference type="SUPFAM" id="SSF48576">
    <property type="entry name" value="Terpenoid synthases"/>
    <property type="match status" value="1"/>
</dbReference>
<protein>
    <submittedName>
        <fullName evidence="1">Uncharacterized protein</fullName>
    </submittedName>
</protein>
<dbReference type="EMBL" id="MK500443">
    <property type="protein sequence ID" value="QBK89848.1"/>
    <property type="molecule type" value="Genomic_DNA"/>
</dbReference>
<reference evidence="1" key="1">
    <citation type="journal article" date="2019" name="MBio">
        <title>Virus Genomes from Deep Sea Sediments Expand the Ocean Megavirome and Support Independent Origins of Viral Gigantism.</title>
        <authorList>
            <person name="Backstrom D."/>
            <person name="Yutin N."/>
            <person name="Jorgensen S.L."/>
            <person name="Dharamshi J."/>
            <person name="Homa F."/>
            <person name="Zaremba-Niedwiedzka K."/>
            <person name="Spang A."/>
            <person name="Wolf Y.I."/>
            <person name="Koonin E.V."/>
            <person name="Ettema T.J."/>
        </authorList>
    </citation>
    <scope>NUCLEOTIDE SEQUENCE</scope>
</reference>
<evidence type="ECO:0000313" key="1">
    <source>
        <dbReference type="EMBL" id="QBK89848.1"/>
    </source>
</evidence>
<dbReference type="Gene3D" id="1.10.600.10">
    <property type="entry name" value="Farnesyl Diphosphate Synthase"/>
    <property type="match status" value="1"/>
</dbReference>
<accession>A0A481Z475</accession>
<name>A0A481Z475_9VIRU</name>
<gene>
    <name evidence="1" type="ORF">LCPAC101_01310</name>
</gene>
<sequence>MEHFSNLTVNTSILKDMIHPSTEQTLYIKNKLVNFYKHYDVYNIYGDKQINYVCELATNYALWTLPVDLRNDNTVVEAYGYWLSIIWIIDSSFDTAGSKNLRTEKDILVNIIEKAINDEPVNLDNFVVDKNKSRHDQLMSSLPKVLYMTFTKYILLISTYKTMNNYAFDMTNKWLFKYFDNLVGDNDDKNIQYSKIECDLDDYYEWRLADSAMMCVCWHLVLFMNIPCEKLTDSHTKLFEISSILVAYHNDILSYHRDISQDTKNLVRCIMYNCSTPMYREKGNESIKAGVITSIKYIDGIYGKLSNLYKELIDQYPSNAKFMHDICISVVKGSHNWANNEKRYEKGIRMIKSIEDNNDFDFYGLFDNLNVVSGDPTL</sequence>
<dbReference type="Pfam" id="PF19086">
    <property type="entry name" value="Terpene_syn_C_2"/>
    <property type="match status" value="1"/>
</dbReference>
<organism evidence="1">
    <name type="scientific">Pithovirus LCPAC101</name>
    <dbReference type="NCBI Taxonomy" id="2506586"/>
    <lineage>
        <taxon>Viruses</taxon>
        <taxon>Pithoviruses</taxon>
    </lineage>
</organism>